<organism evidence="3 4">
    <name type="scientific">Peptidiphaga gingivicola</name>
    <dbReference type="NCBI Taxonomy" id="2741497"/>
    <lineage>
        <taxon>Bacteria</taxon>
        <taxon>Bacillati</taxon>
        <taxon>Actinomycetota</taxon>
        <taxon>Actinomycetes</taxon>
        <taxon>Actinomycetales</taxon>
        <taxon>Actinomycetaceae</taxon>
        <taxon>Peptidiphaga</taxon>
    </lineage>
</organism>
<comment type="caution">
    <text evidence="3">The sequence shown here is derived from an EMBL/GenBank/DDBJ whole genome shotgun (WGS) entry which is preliminary data.</text>
</comment>
<dbReference type="GO" id="GO:0035556">
    <property type="term" value="P:intracellular signal transduction"/>
    <property type="evidence" value="ECO:0007669"/>
    <property type="project" value="InterPro"/>
</dbReference>
<dbReference type="STRING" id="1823756.A4H34_04800"/>
<dbReference type="Gene3D" id="3.30.70.1230">
    <property type="entry name" value="Nucleotide cyclase"/>
    <property type="match status" value="1"/>
</dbReference>
<keyword evidence="4" id="KW-1185">Reference proteome</keyword>
<evidence type="ECO:0000313" key="4">
    <source>
        <dbReference type="Proteomes" id="UP000078368"/>
    </source>
</evidence>
<dbReference type="SUPFAM" id="SSF55073">
    <property type="entry name" value="Nucleotide cyclase"/>
    <property type="match status" value="1"/>
</dbReference>
<dbReference type="OrthoDB" id="310836at2"/>
<dbReference type="InterPro" id="IPR029787">
    <property type="entry name" value="Nucleotide_cyclase"/>
</dbReference>
<dbReference type="CDD" id="cd07302">
    <property type="entry name" value="CHD"/>
    <property type="match status" value="1"/>
</dbReference>
<protein>
    <submittedName>
        <fullName evidence="3">Adenylate cyclase</fullName>
    </submittedName>
</protein>
<evidence type="ECO:0000256" key="1">
    <source>
        <dbReference type="SAM" id="MobiDB-lite"/>
    </source>
</evidence>
<reference evidence="3 4" key="1">
    <citation type="submission" date="2016-04" db="EMBL/GenBank/DDBJ databases">
        <title>Peptidophaga gingivicola gen. nov., sp. nov., isolated from human subgingival plaque.</title>
        <authorList>
            <person name="Beall C.J."/>
            <person name="Mokrzan E.M."/>
            <person name="Griffen A.L."/>
            <person name="Leys E.J."/>
        </authorList>
    </citation>
    <scope>NUCLEOTIDE SEQUENCE [LARGE SCALE GENOMIC DNA]</scope>
    <source>
        <strain evidence="3 4">BA112</strain>
    </source>
</reference>
<evidence type="ECO:0000313" key="3">
    <source>
        <dbReference type="EMBL" id="OAP87100.1"/>
    </source>
</evidence>
<feature type="domain" description="Guanylate cyclase" evidence="2">
    <location>
        <begin position="233"/>
        <end position="342"/>
    </location>
</feature>
<dbReference type="AlphaFoldDB" id="A0A179B6Q6"/>
<dbReference type="PROSITE" id="PS50125">
    <property type="entry name" value="GUANYLATE_CYCLASE_2"/>
    <property type="match status" value="1"/>
</dbReference>
<feature type="compositionally biased region" description="Basic and acidic residues" evidence="1">
    <location>
        <begin position="17"/>
        <end position="58"/>
    </location>
</feature>
<proteinExistence type="predicted"/>
<gene>
    <name evidence="3" type="ORF">A4H34_04800</name>
</gene>
<dbReference type="GO" id="GO:0009190">
    <property type="term" value="P:cyclic nucleotide biosynthetic process"/>
    <property type="evidence" value="ECO:0007669"/>
    <property type="project" value="InterPro"/>
</dbReference>
<dbReference type="InterPro" id="IPR001054">
    <property type="entry name" value="A/G_cyclase"/>
</dbReference>
<dbReference type="Proteomes" id="UP000078368">
    <property type="component" value="Unassembled WGS sequence"/>
</dbReference>
<name>A0A179B6Q6_9ACTO</name>
<evidence type="ECO:0000259" key="2">
    <source>
        <dbReference type="PROSITE" id="PS50125"/>
    </source>
</evidence>
<dbReference type="EMBL" id="LVZK01000001">
    <property type="protein sequence ID" value="OAP87100.1"/>
    <property type="molecule type" value="Genomic_DNA"/>
</dbReference>
<sequence length="395" mass="44296">MHDVKGLEADNGSVGEVVDRNEKRLSGAESRQIDESRQGDESRQIDESRQGDESRPVEESVPLNTVERHAHGLLDGEERYSLPQAAELAGLDVETALRFWLAMGFPTVSESREKRIFTDGDVDAMRLHAKALRSGLLTRETLESLNRAQSHMSDRLVLWQHEVLVDYARRELGLDGISARFWVLDNIIDYEDYLRRQMEYSWRRHMVALLRRSETEVSQMELTEASDVTLRRAFGFIDMVAFTNRSNELGSAEFIELVEEFDFTCRMAIHAHGARVVKSIGDAFLYIADDLDTGARVVTNVVDELRKVPGMLPVRASIVWGGVVSRFGDIFGPKVNLASRLVDVAESGTILTDSETAETLRSLVPGRYTLVPAGSPNLQGFGKIEAVEVRRMPSS</sequence>
<dbReference type="GO" id="GO:0004016">
    <property type="term" value="F:adenylate cyclase activity"/>
    <property type="evidence" value="ECO:0007669"/>
    <property type="project" value="UniProtKB-ARBA"/>
</dbReference>
<feature type="region of interest" description="Disordered" evidence="1">
    <location>
        <begin position="1"/>
        <end position="65"/>
    </location>
</feature>
<accession>A0A179B6Q6</accession>